<keyword evidence="1" id="KW-0812">Transmembrane</keyword>
<gene>
    <name evidence="2" type="ordered locus">mru_1803</name>
</gene>
<dbReference type="PATRIC" id="fig|634498.28.peg.1804"/>
<name>D3DZH5_METRM</name>
<dbReference type="HOGENOM" id="CLU_3282915_0_0_2"/>
<evidence type="ECO:0000313" key="3">
    <source>
        <dbReference type="Proteomes" id="UP000008680"/>
    </source>
</evidence>
<keyword evidence="1" id="KW-1133">Transmembrane helix</keyword>
<accession>D3DZH5</accession>
<dbReference type="EMBL" id="CP001719">
    <property type="protein sequence ID" value="ADC47653.1"/>
    <property type="molecule type" value="Genomic_DNA"/>
</dbReference>
<reference evidence="2 3" key="1">
    <citation type="journal article" date="2010" name="PLoS ONE">
        <title>The genome sequence of the rumen methanogen Methanobrevibacter ruminantium reveals new possibilities for controlling ruminant methane emissions.</title>
        <authorList>
            <person name="Leahy S.C."/>
            <person name="Kelly W.J."/>
            <person name="Altermann E."/>
            <person name="Ronimus R.S."/>
            <person name="Yeoman C.J."/>
            <person name="Pacheco D.M."/>
            <person name="Li D."/>
            <person name="Kong Z."/>
            <person name="McTavish S."/>
            <person name="Sang C."/>
            <person name="Lambie S.C."/>
            <person name="Janssen P.H."/>
            <person name="Dey D."/>
            <person name="Attwood G.T."/>
        </authorList>
    </citation>
    <scope>NUCLEOTIDE SEQUENCE [LARGE SCALE GENOMIC DNA]</scope>
    <source>
        <strain evidence="3">ATCC 35063 / DSM 1093 / JCM 13430 / OCM 146 / M1</strain>
    </source>
</reference>
<dbReference type="GeneID" id="76259545"/>
<keyword evidence="3" id="KW-1185">Reference proteome</keyword>
<evidence type="ECO:0000256" key="1">
    <source>
        <dbReference type="SAM" id="Phobius"/>
    </source>
</evidence>
<evidence type="ECO:0000313" key="2">
    <source>
        <dbReference type="EMBL" id="ADC47653.1"/>
    </source>
</evidence>
<sequence length="40" mass="4204">MNLIADIASGLFWMSLVMIGGFIVVIALMTLIGKGSSADF</sequence>
<feature type="transmembrane region" description="Helical" evidence="1">
    <location>
        <begin position="12"/>
        <end position="32"/>
    </location>
</feature>
<proteinExistence type="predicted"/>
<protein>
    <submittedName>
        <fullName evidence="2">Uncharacterized protein</fullName>
    </submittedName>
</protein>
<organism evidence="2 3">
    <name type="scientific">Methanobrevibacter ruminantium (strain ATCC 35063 / DSM 1093 / JCM 13430 / OCM 146 / M1)</name>
    <name type="common">Methanobacterium ruminantium</name>
    <dbReference type="NCBI Taxonomy" id="634498"/>
    <lineage>
        <taxon>Archaea</taxon>
        <taxon>Methanobacteriati</taxon>
        <taxon>Methanobacteriota</taxon>
        <taxon>Methanomada group</taxon>
        <taxon>Methanobacteria</taxon>
        <taxon>Methanobacteriales</taxon>
        <taxon>Methanobacteriaceae</taxon>
        <taxon>Methanobrevibacter</taxon>
    </lineage>
</organism>
<dbReference type="KEGG" id="mru:mru_1803"/>
<dbReference type="Proteomes" id="UP000008680">
    <property type="component" value="Chromosome"/>
</dbReference>
<dbReference type="AlphaFoldDB" id="D3DZH5"/>
<dbReference type="RefSeq" id="WP_012956601.1">
    <property type="nucleotide sequence ID" value="NC_013790.1"/>
</dbReference>
<keyword evidence="1" id="KW-0472">Membrane</keyword>